<dbReference type="InterPro" id="IPR019861">
    <property type="entry name" value="PorP/SprF_Bacteroidetes"/>
</dbReference>
<organism evidence="1">
    <name type="scientific">marine metagenome</name>
    <dbReference type="NCBI Taxonomy" id="408172"/>
    <lineage>
        <taxon>unclassified sequences</taxon>
        <taxon>metagenomes</taxon>
        <taxon>ecological metagenomes</taxon>
    </lineage>
</organism>
<reference evidence="1" key="1">
    <citation type="submission" date="2018-05" db="EMBL/GenBank/DDBJ databases">
        <authorList>
            <person name="Lanie J.A."/>
            <person name="Ng W.-L."/>
            <person name="Kazmierczak K.M."/>
            <person name="Andrzejewski T.M."/>
            <person name="Davidsen T.M."/>
            <person name="Wayne K.J."/>
            <person name="Tettelin H."/>
            <person name="Glass J.I."/>
            <person name="Rusch D."/>
            <person name="Podicherti R."/>
            <person name="Tsui H.-C.T."/>
            <person name="Winkler M.E."/>
        </authorList>
    </citation>
    <scope>NUCLEOTIDE SEQUENCE</scope>
</reference>
<feature type="non-terminal residue" evidence="1">
    <location>
        <position position="246"/>
    </location>
</feature>
<sequence length="246" mass="27656">MMKKLFLILTFIFCSLVGYTQEYIEILRAADNNILVNPALAGIDGRNSLTLLDTRSLRGSKFNSSLTYASASFRMTDNNVYCPAPGYFSSNSGTRSSKRTTNNHFQTSVDLLTYSNDLFRRLSAGLTLGYRQQLNRQMNVMFAIKGSYSYDKFNLLAWDESDPLYQNWVGNNFKQSLFGITPGITIYTRNFLVGISTKIGLLNEEKFEFQQGKFDPFGNATIATVSYDLPIGENILSVSGNYVLIT</sequence>
<evidence type="ECO:0008006" key="2">
    <source>
        <dbReference type="Google" id="ProtNLM"/>
    </source>
</evidence>
<dbReference type="AlphaFoldDB" id="A0A383AIW8"/>
<protein>
    <recommendedName>
        <fullName evidence="2">DUF5723 domain-containing protein</fullName>
    </recommendedName>
</protein>
<accession>A0A383AIW8</accession>
<name>A0A383AIW8_9ZZZZ</name>
<gene>
    <name evidence="1" type="ORF">METZ01_LOCUS460720</name>
</gene>
<proteinExistence type="predicted"/>
<dbReference type="Pfam" id="PF11751">
    <property type="entry name" value="PorP_SprF"/>
    <property type="match status" value="1"/>
</dbReference>
<dbReference type="EMBL" id="UINC01192626">
    <property type="protein sequence ID" value="SVE07866.1"/>
    <property type="molecule type" value="Genomic_DNA"/>
</dbReference>
<evidence type="ECO:0000313" key="1">
    <source>
        <dbReference type="EMBL" id="SVE07866.1"/>
    </source>
</evidence>